<dbReference type="OrthoDB" id="9946827at2759"/>
<evidence type="ECO:0000256" key="4">
    <source>
        <dbReference type="ARBA" id="ARBA00023163"/>
    </source>
</evidence>
<evidence type="ECO:0000256" key="5">
    <source>
        <dbReference type="ARBA" id="ARBA00023242"/>
    </source>
</evidence>
<dbReference type="Proteomes" id="UP000838878">
    <property type="component" value="Chromosome 7"/>
</dbReference>
<sequence length="229" mass="27518">MYSETYEDDTPLPLITNYTVIKDTGIEDKRDSEDRVILEIGRPDERLREEHTFSHKKYDKTISHHRSYVLEEHSEPRRITYFRPHELQSHEGVRYIERLEDYREMSFMDAVTRSPLEFSQESQDTVKFSDDPEDSILNWKERALQLEKEYKKTACDRERTRMRDMNRAFDLLRSKLPVTKPSKKKYSKIECLRIAICYIRHLEYMLAGGSQDDNAAFFEPQVTELRRQH</sequence>
<proteinExistence type="predicted"/>
<keyword evidence="4" id="KW-0804">Transcription</keyword>
<gene>
    <name evidence="7" type="ORF">BINO364_LOCUS13372</name>
</gene>
<evidence type="ECO:0000256" key="2">
    <source>
        <dbReference type="ARBA" id="ARBA00023015"/>
    </source>
</evidence>
<dbReference type="AlphaFoldDB" id="A0A8J9YHM2"/>
<dbReference type="InterPro" id="IPR011598">
    <property type="entry name" value="bHLH_dom"/>
</dbReference>
<dbReference type="PANTHER" id="PTHR20937">
    <property type="entry name" value="IP14615P"/>
    <property type="match status" value="1"/>
</dbReference>
<evidence type="ECO:0000256" key="3">
    <source>
        <dbReference type="ARBA" id="ARBA00023125"/>
    </source>
</evidence>
<accession>A0A8J9YHM2</accession>
<reference evidence="7" key="1">
    <citation type="submission" date="2021-12" db="EMBL/GenBank/DDBJ databases">
        <authorList>
            <person name="Martin H S."/>
        </authorList>
    </citation>
    <scope>NUCLEOTIDE SEQUENCE</scope>
</reference>
<protein>
    <recommendedName>
        <fullName evidence="6">BHLH domain-containing protein</fullName>
    </recommendedName>
</protein>
<keyword evidence="2" id="KW-0805">Transcription regulation</keyword>
<dbReference type="InterPro" id="IPR040259">
    <property type="entry name" value="Mesogenin/MesP"/>
</dbReference>
<dbReference type="FunFam" id="4.10.280.10:FF:000090">
    <property type="entry name" value="Salivary gland-expressed bHLH"/>
    <property type="match status" value="1"/>
</dbReference>
<evidence type="ECO:0000313" key="7">
    <source>
        <dbReference type="EMBL" id="CAH0728111.1"/>
    </source>
</evidence>
<dbReference type="GO" id="GO:0000978">
    <property type="term" value="F:RNA polymerase II cis-regulatory region sequence-specific DNA binding"/>
    <property type="evidence" value="ECO:0007669"/>
    <property type="project" value="TreeGrafter"/>
</dbReference>
<dbReference type="Pfam" id="PF00010">
    <property type="entry name" value="HLH"/>
    <property type="match status" value="1"/>
</dbReference>
<feature type="non-terminal residue" evidence="7">
    <location>
        <position position="229"/>
    </location>
</feature>
<dbReference type="Gene3D" id="4.10.280.10">
    <property type="entry name" value="Helix-loop-helix DNA-binding domain"/>
    <property type="match status" value="1"/>
</dbReference>
<keyword evidence="5" id="KW-0539">Nucleus</keyword>
<dbReference type="PROSITE" id="PS50888">
    <property type="entry name" value="BHLH"/>
    <property type="match status" value="1"/>
</dbReference>
<evidence type="ECO:0000256" key="1">
    <source>
        <dbReference type="ARBA" id="ARBA00022473"/>
    </source>
</evidence>
<dbReference type="GO" id="GO:0001707">
    <property type="term" value="P:mesoderm formation"/>
    <property type="evidence" value="ECO:0007669"/>
    <property type="project" value="TreeGrafter"/>
</dbReference>
<dbReference type="GO" id="GO:0000981">
    <property type="term" value="F:DNA-binding transcription factor activity, RNA polymerase II-specific"/>
    <property type="evidence" value="ECO:0007669"/>
    <property type="project" value="TreeGrafter"/>
</dbReference>
<name>A0A8J9YHM2_9NEOP</name>
<organism evidence="7 8">
    <name type="scientific">Brenthis ino</name>
    <name type="common">lesser marbled fritillary</name>
    <dbReference type="NCBI Taxonomy" id="405034"/>
    <lineage>
        <taxon>Eukaryota</taxon>
        <taxon>Metazoa</taxon>
        <taxon>Ecdysozoa</taxon>
        <taxon>Arthropoda</taxon>
        <taxon>Hexapoda</taxon>
        <taxon>Insecta</taxon>
        <taxon>Pterygota</taxon>
        <taxon>Neoptera</taxon>
        <taxon>Endopterygota</taxon>
        <taxon>Lepidoptera</taxon>
        <taxon>Glossata</taxon>
        <taxon>Ditrysia</taxon>
        <taxon>Papilionoidea</taxon>
        <taxon>Nymphalidae</taxon>
        <taxon>Heliconiinae</taxon>
        <taxon>Argynnini</taxon>
        <taxon>Brenthis</taxon>
    </lineage>
</organism>
<feature type="domain" description="BHLH" evidence="6">
    <location>
        <begin position="149"/>
        <end position="202"/>
    </location>
</feature>
<dbReference type="InterPro" id="IPR036638">
    <property type="entry name" value="HLH_DNA-bd_sf"/>
</dbReference>
<dbReference type="SMART" id="SM00353">
    <property type="entry name" value="HLH"/>
    <property type="match status" value="1"/>
</dbReference>
<dbReference type="SUPFAM" id="SSF47459">
    <property type="entry name" value="HLH, helix-loop-helix DNA-binding domain"/>
    <property type="match status" value="1"/>
</dbReference>
<keyword evidence="8" id="KW-1185">Reference proteome</keyword>
<dbReference type="CDD" id="cd11390">
    <property type="entry name" value="bHLH_TS"/>
    <property type="match status" value="1"/>
</dbReference>
<evidence type="ECO:0000259" key="6">
    <source>
        <dbReference type="PROSITE" id="PS50888"/>
    </source>
</evidence>
<dbReference type="GO" id="GO:0046983">
    <property type="term" value="F:protein dimerization activity"/>
    <property type="evidence" value="ECO:0007669"/>
    <property type="project" value="InterPro"/>
</dbReference>
<evidence type="ECO:0000313" key="8">
    <source>
        <dbReference type="Proteomes" id="UP000838878"/>
    </source>
</evidence>
<keyword evidence="1" id="KW-0217">Developmental protein</keyword>
<dbReference type="EMBL" id="OV170227">
    <property type="protein sequence ID" value="CAH0728111.1"/>
    <property type="molecule type" value="Genomic_DNA"/>
</dbReference>
<dbReference type="GO" id="GO:0005634">
    <property type="term" value="C:nucleus"/>
    <property type="evidence" value="ECO:0007669"/>
    <property type="project" value="TreeGrafter"/>
</dbReference>
<dbReference type="PANTHER" id="PTHR20937:SF3">
    <property type="entry name" value="IP14615P"/>
    <property type="match status" value="1"/>
</dbReference>
<keyword evidence="3" id="KW-0238">DNA-binding</keyword>